<dbReference type="PRINTS" id="PR00371">
    <property type="entry name" value="FPNCR"/>
</dbReference>
<dbReference type="InterPro" id="IPR000971">
    <property type="entry name" value="Globin"/>
</dbReference>
<dbReference type="InterPro" id="IPR017927">
    <property type="entry name" value="FAD-bd_FR_type"/>
</dbReference>
<dbReference type="InterPro" id="IPR009050">
    <property type="entry name" value="Globin-like_sf"/>
</dbReference>
<evidence type="ECO:0000256" key="11">
    <source>
        <dbReference type="RuleBase" id="RU000356"/>
    </source>
</evidence>
<dbReference type="GO" id="GO:0005344">
    <property type="term" value="F:oxygen carrier activity"/>
    <property type="evidence" value="ECO:0007669"/>
    <property type="project" value="UniProtKB-KW"/>
</dbReference>
<dbReference type="Gene3D" id="1.10.490.10">
    <property type="entry name" value="Globins"/>
    <property type="match status" value="1"/>
</dbReference>
<gene>
    <name evidence="14" type="ordered locus">Tcur_2466</name>
</gene>
<dbReference type="InterPro" id="IPR001709">
    <property type="entry name" value="Flavoprot_Pyr_Nucl_cyt_Rdtase"/>
</dbReference>
<dbReference type="Pfam" id="PF00042">
    <property type="entry name" value="Globin"/>
    <property type="match status" value="1"/>
</dbReference>
<dbReference type="PANTHER" id="PTHR47354">
    <property type="entry name" value="NADH OXIDOREDUCTASE HCR"/>
    <property type="match status" value="1"/>
</dbReference>
<dbReference type="eggNOG" id="COG1017">
    <property type="taxonomic scope" value="Bacteria"/>
</dbReference>
<evidence type="ECO:0000313" key="15">
    <source>
        <dbReference type="Proteomes" id="UP000001918"/>
    </source>
</evidence>
<dbReference type="PROSITE" id="PS01033">
    <property type="entry name" value="GLOBIN"/>
    <property type="match status" value="1"/>
</dbReference>
<dbReference type="Gene3D" id="2.40.30.10">
    <property type="entry name" value="Translation factors"/>
    <property type="match status" value="1"/>
</dbReference>
<comment type="cofactor">
    <cofactor evidence="2">
        <name>FAD</name>
        <dbReference type="ChEBI" id="CHEBI:57692"/>
    </cofactor>
</comment>
<keyword evidence="11" id="KW-0408">Iron</keyword>
<dbReference type="OrthoDB" id="3213438at2"/>
<dbReference type="InterPro" id="IPR012292">
    <property type="entry name" value="Globin/Proto"/>
</dbReference>
<dbReference type="InterPro" id="IPR001433">
    <property type="entry name" value="OxRdtase_FAD/NAD-bd"/>
</dbReference>
<comment type="cofactor">
    <cofactor evidence="1">
        <name>heme b</name>
        <dbReference type="ChEBI" id="CHEBI:60344"/>
    </cofactor>
</comment>
<dbReference type="eggNOG" id="COG1018">
    <property type="taxonomic scope" value="Bacteria"/>
</dbReference>
<dbReference type="SUPFAM" id="SSF46458">
    <property type="entry name" value="Globin-like"/>
    <property type="match status" value="1"/>
</dbReference>
<keyword evidence="15" id="KW-1185">Reference proteome</keyword>
<name>D1A3X5_THECD</name>
<dbReference type="Pfam" id="PF00175">
    <property type="entry name" value="NAD_binding_1"/>
    <property type="match status" value="1"/>
</dbReference>
<keyword evidence="7" id="KW-0411">Iron-sulfur</keyword>
<dbReference type="Gene3D" id="3.40.50.80">
    <property type="entry name" value="Nucleotide-binding domain of ferredoxin-NADP reductase (FNR) module"/>
    <property type="match status" value="1"/>
</dbReference>
<sequence length="394" mass="42824">MSSDSRIIKESFALMAPEADKASAYFYGRLFAEHPQLRTLFPPAMDRQRDRMLRALTRIVWSLEDPDSLTGYLRDLGRDHRKLGIRPEHYAAVGTALIATLRKFGGPWWTPRMEAAWTAAFSAAAATMIDAAEAEAEHSPPWWVGEVVGHERYGHDLAVLTIRPDQPLRHVAGQHISVQTARWPRVWRRYSVANAPRPDGALTLHVRAVPGGWVSGALVRYTKVGDRLTLGPAMGGLTLQAASGGDLLLVAGGTGLAPLKALAEQVAATEPGRRVHLVWGVRTTVDLYALPQLRALEAGCAGLRVTVAVSDDPSFDGLQGTAADVLDRLDEPLGPDTDVYVSGPAAMVARTVGVLRDRGVPPERIHHDEPEEAEPQVAAARFVEQRVTARQPAI</sequence>
<keyword evidence="11" id="KW-0349">Heme</keyword>
<accession>D1A3X5</accession>
<evidence type="ECO:0000256" key="8">
    <source>
        <dbReference type="ARBA" id="ARBA00023027"/>
    </source>
</evidence>
<dbReference type="KEGG" id="tcu:Tcur_2466"/>
<dbReference type="InterPro" id="IPR017938">
    <property type="entry name" value="Riboflavin_synthase-like_b-brl"/>
</dbReference>
<dbReference type="SUPFAM" id="SSF52343">
    <property type="entry name" value="Ferredoxin reductase-like, C-terminal NADP-linked domain"/>
    <property type="match status" value="1"/>
</dbReference>
<protein>
    <recommendedName>
        <fullName evidence="4">nitric oxide dioxygenase</fullName>
        <ecNumber evidence="4">1.14.12.17</ecNumber>
    </recommendedName>
</protein>
<keyword evidence="11" id="KW-0813">Transport</keyword>
<comment type="similarity">
    <text evidence="11">Belongs to the globin family.</text>
</comment>
<dbReference type="GO" id="GO:0051537">
    <property type="term" value="F:2 iron, 2 sulfur cluster binding"/>
    <property type="evidence" value="ECO:0007669"/>
    <property type="project" value="UniProtKB-KW"/>
</dbReference>
<comment type="similarity">
    <text evidence="3">In the C-terminal section; belongs to the flavoprotein pyridine nucleotide cytochrome reductase family.</text>
</comment>
<dbReference type="PANTHER" id="PTHR47354:SF5">
    <property type="entry name" value="PROTEIN RFBI"/>
    <property type="match status" value="1"/>
</dbReference>
<keyword evidence="6" id="KW-0521">NADP</keyword>
<evidence type="ECO:0000256" key="3">
    <source>
        <dbReference type="ARBA" id="ARBA00006401"/>
    </source>
</evidence>
<organism evidence="14 15">
    <name type="scientific">Thermomonospora curvata (strain ATCC 19995 / DSM 43183 / JCM 3096 / KCTC 9072 / NBRC 15933 / NCIMB 10081 / Henssen B9)</name>
    <dbReference type="NCBI Taxonomy" id="471852"/>
    <lineage>
        <taxon>Bacteria</taxon>
        <taxon>Bacillati</taxon>
        <taxon>Actinomycetota</taxon>
        <taxon>Actinomycetes</taxon>
        <taxon>Streptosporangiales</taxon>
        <taxon>Thermomonosporaceae</taxon>
        <taxon>Thermomonospora</taxon>
    </lineage>
</organism>
<evidence type="ECO:0000256" key="9">
    <source>
        <dbReference type="ARBA" id="ARBA00048649"/>
    </source>
</evidence>
<dbReference type="AlphaFoldDB" id="D1A3X5"/>
<dbReference type="Pfam" id="PF00970">
    <property type="entry name" value="FAD_binding_6"/>
    <property type="match status" value="1"/>
</dbReference>
<dbReference type="Proteomes" id="UP000001918">
    <property type="component" value="Chromosome"/>
</dbReference>
<keyword evidence="11" id="KW-0561">Oxygen transport</keyword>
<dbReference type="EC" id="1.14.12.17" evidence="4"/>
<dbReference type="PRINTS" id="PR00410">
    <property type="entry name" value="PHEHYDRXLASE"/>
</dbReference>
<dbReference type="InterPro" id="IPR039261">
    <property type="entry name" value="FNR_nucleotide-bd"/>
</dbReference>
<evidence type="ECO:0000256" key="6">
    <source>
        <dbReference type="ARBA" id="ARBA00022857"/>
    </source>
</evidence>
<feature type="domain" description="Globin" evidence="12">
    <location>
        <begin position="1"/>
        <end position="133"/>
    </location>
</feature>
<dbReference type="GO" id="GO:0020037">
    <property type="term" value="F:heme binding"/>
    <property type="evidence" value="ECO:0007669"/>
    <property type="project" value="InterPro"/>
</dbReference>
<keyword evidence="8" id="KW-0520">NAD</keyword>
<dbReference type="CDD" id="cd19753">
    <property type="entry name" value="Mb-like_oxidoreductase"/>
    <property type="match status" value="1"/>
</dbReference>
<comment type="catalytic activity">
    <reaction evidence="10">
        <text>2 nitric oxide + NADPH + 2 O2 = 2 nitrate + NADP(+) + H(+)</text>
        <dbReference type="Rhea" id="RHEA:19465"/>
        <dbReference type="ChEBI" id="CHEBI:15378"/>
        <dbReference type="ChEBI" id="CHEBI:15379"/>
        <dbReference type="ChEBI" id="CHEBI:16480"/>
        <dbReference type="ChEBI" id="CHEBI:17632"/>
        <dbReference type="ChEBI" id="CHEBI:57783"/>
        <dbReference type="ChEBI" id="CHEBI:58349"/>
        <dbReference type="EC" id="1.14.12.17"/>
    </reaction>
</comment>
<evidence type="ECO:0000256" key="5">
    <source>
        <dbReference type="ARBA" id="ARBA00022714"/>
    </source>
</evidence>
<feature type="domain" description="FAD-binding FR-type" evidence="13">
    <location>
        <begin position="140"/>
        <end position="240"/>
    </location>
</feature>
<dbReference type="CDD" id="cd06187">
    <property type="entry name" value="O2ase_reductase_like"/>
    <property type="match status" value="1"/>
</dbReference>
<evidence type="ECO:0000256" key="1">
    <source>
        <dbReference type="ARBA" id="ARBA00001970"/>
    </source>
</evidence>
<dbReference type="PROSITE" id="PS51384">
    <property type="entry name" value="FAD_FR"/>
    <property type="match status" value="1"/>
</dbReference>
<dbReference type="EMBL" id="CP001738">
    <property type="protein sequence ID" value="ACY98028.1"/>
    <property type="molecule type" value="Genomic_DNA"/>
</dbReference>
<evidence type="ECO:0000259" key="13">
    <source>
        <dbReference type="PROSITE" id="PS51384"/>
    </source>
</evidence>
<dbReference type="InterPro" id="IPR008333">
    <property type="entry name" value="Cbr1-like_FAD-bd_dom"/>
</dbReference>
<evidence type="ECO:0000256" key="10">
    <source>
        <dbReference type="ARBA" id="ARBA00049433"/>
    </source>
</evidence>
<reference evidence="14 15" key="1">
    <citation type="journal article" date="2011" name="Stand. Genomic Sci.">
        <title>Complete genome sequence of Thermomonospora curvata type strain (B9).</title>
        <authorList>
            <person name="Chertkov O."/>
            <person name="Sikorski J."/>
            <person name="Nolan M."/>
            <person name="Lapidus A."/>
            <person name="Lucas S."/>
            <person name="Del Rio T.G."/>
            <person name="Tice H."/>
            <person name="Cheng J.F."/>
            <person name="Goodwin L."/>
            <person name="Pitluck S."/>
            <person name="Liolios K."/>
            <person name="Ivanova N."/>
            <person name="Mavromatis K."/>
            <person name="Mikhailova N."/>
            <person name="Ovchinnikova G."/>
            <person name="Pati A."/>
            <person name="Chen A."/>
            <person name="Palaniappan K."/>
            <person name="Djao O.D."/>
            <person name="Land M."/>
            <person name="Hauser L."/>
            <person name="Chang Y.J."/>
            <person name="Jeffries C.D."/>
            <person name="Brettin T."/>
            <person name="Han C."/>
            <person name="Detter J.C."/>
            <person name="Rohde M."/>
            <person name="Goker M."/>
            <person name="Woyke T."/>
            <person name="Bristow J."/>
            <person name="Eisen J.A."/>
            <person name="Markowitz V."/>
            <person name="Hugenholtz P."/>
            <person name="Klenk H.P."/>
            <person name="Kyrpides N.C."/>
        </authorList>
    </citation>
    <scope>NUCLEOTIDE SEQUENCE [LARGE SCALE GENOMIC DNA]</scope>
    <source>
        <strain evidence="15">ATCC 19995 / DSM 43183 / JCM 3096 / KCTC 9072 / NBRC 15933 / NCIMB 10081 / Henssen B9</strain>
    </source>
</reference>
<comment type="catalytic activity">
    <reaction evidence="9">
        <text>2 nitric oxide + NADH + 2 O2 = 2 nitrate + NAD(+) + H(+)</text>
        <dbReference type="Rhea" id="RHEA:19469"/>
        <dbReference type="ChEBI" id="CHEBI:15378"/>
        <dbReference type="ChEBI" id="CHEBI:15379"/>
        <dbReference type="ChEBI" id="CHEBI:16480"/>
        <dbReference type="ChEBI" id="CHEBI:17632"/>
        <dbReference type="ChEBI" id="CHEBI:57540"/>
        <dbReference type="ChEBI" id="CHEBI:57945"/>
        <dbReference type="EC" id="1.14.12.17"/>
    </reaction>
</comment>
<evidence type="ECO:0000256" key="7">
    <source>
        <dbReference type="ARBA" id="ARBA00023014"/>
    </source>
</evidence>
<evidence type="ECO:0000313" key="14">
    <source>
        <dbReference type="EMBL" id="ACY98028.1"/>
    </source>
</evidence>
<dbReference type="GO" id="GO:0008941">
    <property type="term" value="F:nitric oxide dioxygenase NAD(P)H activity"/>
    <property type="evidence" value="ECO:0007669"/>
    <property type="project" value="UniProtKB-EC"/>
</dbReference>
<evidence type="ECO:0000256" key="4">
    <source>
        <dbReference type="ARBA" id="ARBA00012229"/>
    </source>
</evidence>
<dbReference type="HOGENOM" id="CLU_026437_2_1_11"/>
<keyword evidence="11" id="KW-0479">Metal-binding</keyword>
<dbReference type="GO" id="GO:0019825">
    <property type="term" value="F:oxygen binding"/>
    <property type="evidence" value="ECO:0007669"/>
    <property type="project" value="InterPro"/>
</dbReference>
<dbReference type="SUPFAM" id="SSF63380">
    <property type="entry name" value="Riboflavin synthase domain-like"/>
    <property type="match status" value="1"/>
</dbReference>
<evidence type="ECO:0000256" key="2">
    <source>
        <dbReference type="ARBA" id="ARBA00001974"/>
    </source>
</evidence>
<keyword evidence="5" id="KW-0001">2Fe-2S</keyword>
<evidence type="ECO:0000259" key="12">
    <source>
        <dbReference type="PROSITE" id="PS01033"/>
    </source>
</evidence>
<dbReference type="InterPro" id="IPR050415">
    <property type="entry name" value="MRET"/>
</dbReference>
<proteinExistence type="inferred from homology"/>
<dbReference type="STRING" id="471852.Tcur_2466"/>